<evidence type="ECO:0000259" key="1">
    <source>
        <dbReference type="PROSITE" id="PS50022"/>
    </source>
</evidence>
<reference evidence="2 3" key="1">
    <citation type="submission" date="2023-07" db="EMBL/GenBank/DDBJ databases">
        <title>Comparative genomics of wheat-associated soil bacteria to identify genetic determinants of phenazine resistance.</title>
        <authorList>
            <person name="Mouncey N."/>
        </authorList>
    </citation>
    <scope>NUCLEOTIDE SEQUENCE [LARGE SCALE GENOMIC DNA]</scope>
    <source>
        <strain evidence="2 3">V3I3</strain>
    </source>
</reference>
<dbReference type="SUPFAM" id="SSF49785">
    <property type="entry name" value="Galactose-binding domain-like"/>
    <property type="match status" value="2"/>
</dbReference>
<evidence type="ECO:0000313" key="2">
    <source>
        <dbReference type="EMBL" id="MDQ0895800.1"/>
    </source>
</evidence>
<dbReference type="PANTHER" id="PTHR36453">
    <property type="entry name" value="SECRETED PROTEIN-RELATED"/>
    <property type="match status" value="1"/>
</dbReference>
<dbReference type="PROSITE" id="PS50022">
    <property type="entry name" value="FA58C_3"/>
    <property type="match status" value="2"/>
</dbReference>
<comment type="caution">
    <text evidence="2">The sequence shown here is derived from an EMBL/GenBank/DDBJ whole genome shotgun (WGS) entry which is preliminary data.</text>
</comment>
<dbReference type="InterPro" id="IPR011050">
    <property type="entry name" value="Pectin_lyase_fold/virulence"/>
</dbReference>
<keyword evidence="3" id="KW-1185">Reference proteome</keyword>
<dbReference type="InterPro" id="IPR008979">
    <property type="entry name" value="Galactose-bd-like_sf"/>
</dbReference>
<protein>
    <recommendedName>
        <fullName evidence="1">F5/8 type C domain-containing protein</fullName>
    </recommendedName>
</protein>
<dbReference type="EMBL" id="JAUSYY010000001">
    <property type="protein sequence ID" value="MDQ0895800.1"/>
    <property type="molecule type" value="Genomic_DNA"/>
</dbReference>
<dbReference type="SMART" id="SM00231">
    <property type="entry name" value="FA58C"/>
    <property type="match status" value="2"/>
</dbReference>
<gene>
    <name evidence="2" type="ORF">QFZ26_003355</name>
</gene>
<accession>A0ABU0RCJ0</accession>
<proteinExistence type="predicted"/>
<dbReference type="Pfam" id="PF00754">
    <property type="entry name" value="F5_F8_type_C"/>
    <property type="match status" value="2"/>
</dbReference>
<dbReference type="PANTHER" id="PTHR36453:SF1">
    <property type="entry name" value="RIGHT HANDED BETA HELIX DOMAIN-CONTAINING PROTEIN"/>
    <property type="match status" value="1"/>
</dbReference>
<organism evidence="2 3">
    <name type="scientific">Agromyces ramosus</name>
    <dbReference type="NCBI Taxonomy" id="33879"/>
    <lineage>
        <taxon>Bacteria</taxon>
        <taxon>Bacillati</taxon>
        <taxon>Actinomycetota</taxon>
        <taxon>Actinomycetes</taxon>
        <taxon>Micrococcales</taxon>
        <taxon>Microbacteriaceae</taxon>
        <taxon>Agromyces</taxon>
    </lineage>
</organism>
<feature type="domain" description="F5/8 type C" evidence="1">
    <location>
        <begin position="323"/>
        <end position="457"/>
    </location>
</feature>
<feature type="domain" description="F5/8 type C" evidence="1">
    <location>
        <begin position="186"/>
        <end position="322"/>
    </location>
</feature>
<dbReference type="Proteomes" id="UP001239083">
    <property type="component" value="Unassembled WGS sequence"/>
</dbReference>
<sequence>MGYTQATDIAHNTLHDLPYTGISLGWGWGYVDTLGSTVAKNNIVRGNKIHDFIKALDDGGGIYTLGNQPGTKVVDNYIYGDKKPYGNLYRDNGSGFILDTNNVVSKQDTTMNTWYFTNVGSGGYWNAHDNVSQGNYYSAGMTNNGASGQNTVGSNTSVALSGGAYQWPVGAQNVISQSGVGGANITAVGEVPISQGKVATASSIYSAPYDASKAVDGDPTTRWAQLGGAPDPSWLRVDLGANHAITRINTSAYLLSGLGMKYTIDYSVDGTTWSSYVDKTSEANVPGEEVKAGLVIARYVRLNFTDTQFQGGSIFQFDVYGTVPPPLSQGKPATASSIYSEPYDASKAVDGDTTTRWAQLGGAPDPSWLKVDLGADHTVTSVSTLAYLLSGHAVRYKIQYSTDNTTWNTFVDKTTVDSIPGTDAAPGGSVTARYVRITFTTTYAQGGSIYQFDVAGY</sequence>
<dbReference type="Gene3D" id="2.60.120.260">
    <property type="entry name" value="Galactose-binding domain-like"/>
    <property type="match status" value="2"/>
</dbReference>
<dbReference type="SUPFAM" id="SSF51126">
    <property type="entry name" value="Pectin lyase-like"/>
    <property type="match status" value="1"/>
</dbReference>
<name>A0ABU0RCJ0_9MICO</name>
<evidence type="ECO:0000313" key="3">
    <source>
        <dbReference type="Proteomes" id="UP001239083"/>
    </source>
</evidence>
<dbReference type="InterPro" id="IPR000421">
    <property type="entry name" value="FA58C"/>
</dbReference>